<dbReference type="Pfam" id="PF13639">
    <property type="entry name" value="zf-RING_2"/>
    <property type="match status" value="1"/>
</dbReference>
<organism evidence="14">
    <name type="scientific">Aegilops tauschii</name>
    <name type="common">Tausch's goatgrass</name>
    <name type="synonym">Aegilops squarrosa</name>
    <dbReference type="NCBI Taxonomy" id="37682"/>
    <lineage>
        <taxon>Eukaryota</taxon>
        <taxon>Viridiplantae</taxon>
        <taxon>Streptophyta</taxon>
        <taxon>Embryophyta</taxon>
        <taxon>Tracheophyta</taxon>
        <taxon>Spermatophyta</taxon>
        <taxon>Magnoliopsida</taxon>
        <taxon>Liliopsida</taxon>
        <taxon>Poales</taxon>
        <taxon>Poaceae</taxon>
        <taxon>BOP clade</taxon>
        <taxon>Pooideae</taxon>
        <taxon>Triticodae</taxon>
        <taxon>Triticeae</taxon>
        <taxon>Triticinae</taxon>
        <taxon>Aegilops</taxon>
    </lineage>
</organism>
<dbReference type="InterPro" id="IPR001841">
    <property type="entry name" value="Znf_RING"/>
</dbReference>
<dbReference type="GO" id="GO:0061630">
    <property type="term" value="F:ubiquitin protein ligase activity"/>
    <property type="evidence" value="ECO:0007669"/>
    <property type="project" value="UniProtKB-EC"/>
</dbReference>
<protein>
    <recommendedName>
        <fullName evidence="4">RING-type E3 ubiquitin transferase</fullName>
        <ecNumber evidence="4">2.3.2.27</ecNumber>
    </recommendedName>
</protein>
<dbReference type="PANTHER" id="PTHR46913:SF1">
    <property type="entry name" value="RING-H2 FINGER PROTEIN ATL16"/>
    <property type="match status" value="1"/>
</dbReference>
<feature type="domain" description="RING-type" evidence="13">
    <location>
        <begin position="97"/>
        <end position="139"/>
    </location>
</feature>
<dbReference type="GO" id="GO:0016020">
    <property type="term" value="C:membrane"/>
    <property type="evidence" value="ECO:0007669"/>
    <property type="project" value="UniProtKB-SubCell"/>
</dbReference>
<keyword evidence="12" id="KW-0472">Membrane</keyword>
<dbReference type="SMART" id="SM00184">
    <property type="entry name" value="RING"/>
    <property type="match status" value="1"/>
</dbReference>
<comment type="subcellular location">
    <subcellularLocation>
        <location evidence="2">Membrane</location>
        <topology evidence="2">Single-pass membrane protein</topology>
    </subcellularLocation>
</comment>
<comment type="pathway">
    <text evidence="3">Protein modification; protein ubiquitination.</text>
</comment>
<keyword evidence="7" id="KW-0479">Metal-binding</keyword>
<dbReference type="GO" id="GO:0016567">
    <property type="term" value="P:protein ubiquitination"/>
    <property type="evidence" value="ECO:0007669"/>
    <property type="project" value="InterPro"/>
</dbReference>
<evidence type="ECO:0000256" key="4">
    <source>
        <dbReference type="ARBA" id="ARBA00012483"/>
    </source>
</evidence>
<dbReference type="AlphaFoldDB" id="N1QQX7"/>
<keyword evidence="9" id="KW-0833">Ubl conjugation pathway</keyword>
<evidence type="ECO:0000256" key="7">
    <source>
        <dbReference type="ARBA" id="ARBA00022723"/>
    </source>
</evidence>
<comment type="catalytic activity">
    <reaction evidence="1">
        <text>S-ubiquitinyl-[E2 ubiquitin-conjugating enzyme]-L-cysteine + [acceptor protein]-L-lysine = [E2 ubiquitin-conjugating enzyme]-L-cysteine + N(6)-ubiquitinyl-[acceptor protein]-L-lysine.</text>
        <dbReference type="EC" id="2.3.2.27"/>
    </reaction>
</comment>
<dbReference type="InterPro" id="IPR044600">
    <property type="entry name" value="ATL1/ATL16-like"/>
</dbReference>
<evidence type="ECO:0000259" key="13">
    <source>
        <dbReference type="PROSITE" id="PS50089"/>
    </source>
</evidence>
<accession>N1QQX7</accession>
<dbReference type="PROSITE" id="PS50089">
    <property type="entry name" value="ZF_RING_2"/>
    <property type="match status" value="1"/>
</dbReference>
<keyword evidence="5" id="KW-0808">Transferase</keyword>
<dbReference type="PANTHER" id="PTHR46913">
    <property type="entry name" value="RING-H2 FINGER PROTEIN ATL16"/>
    <property type="match status" value="1"/>
</dbReference>
<evidence type="ECO:0000256" key="5">
    <source>
        <dbReference type="ARBA" id="ARBA00022679"/>
    </source>
</evidence>
<dbReference type="GO" id="GO:0008270">
    <property type="term" value="F:zinc ion binding"/>
    <property type="evidence" value="ECO:0007669"/>
    <property type="project" value="UniProtKB-KW"/>
</dbReference>
<dbReference type="EC" id="2.3.2.27" evidence="4"/>
<keyword evidence="8" id="KW-0863">Zinc-finger</keyword>
<dbReference type="EnsemblPlants" id="EMT01921">
    <property type="protein sequence ID" value="EMT01921"/>
    <property type="gene ID" value="F775_23211"/>
</dbReference>
<keyword evidence="11" id="KW-1133">Transmembrane helix</keyword>
<dbReference type="SUPFAM" id="SSF57850">
    <property type="entry name" value="RING/U-box"/>
    <property type="match status" value="1"/>
</dbReference>
<evidence type="ECO:0000256" key="3">
    <source>
        <dbReference type="ARBA" id="ARBA00004906"/>
    </source>
</evidence>
<dbReference type="InterPro" id="IPR013083">
    <property type="entry name" value="Znf_RING/FYVE/PHD"/>
</dbReference>
<dbReference type="CDD" id="cd16461">
    <property type="entry name" value="RING-H2_EL5-like"/>
    <property type="match status" value="1"/>
</dbReference>
<keyword evidence="10" id="KW-0862">Zinc</keyword>
<evidence type="ECO:0000256" key="1">
    <source>
        <dbReference type="ARBA" id="ARBA00000900"/>
    </source>
</evidence>
<reference evidence="14" key="1">
    <citation type="submission" date="2015-06" db="UniProtKB">
        <authorList>
            <consortium name="EnsemblPlants"/>
        </authorList>
    </citation>
    <scope>IDENTIFICATION</scope>
</reference>
<evidence type="ECO:0000313" key="14">
    <source>
        <dbReference type="EnsemblPlants" id="EMT01921"/>
    </source>
</evidence>
<evidence type="ECO:0000256" key="10">
    <source>
        <dbReference type="ARBA" id="ARBA00022833"/>
    </source>
</evidence>
<name>N1QQX7_AEGTA</name>
<evidence type="ECO:0000256" key="8">
    <source>
        <dbReference type="ARBA" id="ARBA00022771"/>
    </source>
</evidence>
<evidence type="ECO:0000256" key="6">
    <source>
        <dbReference type="ARBA" id="ARBA00022692"/>
    </source>
</evidence>
<proteinExistence type="predicted"/>
<evidence type="ECO:0000256" key="12">
    <source>
        <dbReference type="ARBA" id="ARBA00023136"/>
    </source>
</evidence>
<sequence length="265" mass="27266">MDSSSSRWAAPAVSAGGVLASAAIFLLCMTFAHALIFLHHRYFSTGVVAPSGRRRARARSARTAAPPAKGVDPELLRSLQVTVYRAADDVGIGLVDCAVCLAGLEDGEEARFLPGCGHGFHAGCVDRWLASHTTCPLCRVTVVGKPDPEASTSTSLPPVPPEPANYAANLPLPASVLLGVPDQTTLGAVTAATEGVLVIDVPESMMVAAAPRDASKSPGVAGLRSVKRLWSFGRQGPSGSTTPCAGGSGTADVERRISITCATPR</sequence>
<evidence type="ECO:0000256" key="11">
    <source>
        <dbReference type="ARBA" id="ARBA00022989"/>
    </source>
</evidence>
<evidence type="ECO:0000256" key="9">
    <source>
        <dbReference type="ARBA" id="ARBA00022786"/>
    </source>
</evidence>
<keyword evidence="6" id="KW-0812">Transmembrane</keyword>
<dbReference type="Gene3D" id="3.30.40.10">
    <property type="entry name" value="Zinc/RING finger domain, C3HC4 (zinc finger)"/>
    <property type="match status" value="1"/>
</dbReference>
<evidence type="ECO:0000256" key="2">
    <source>
        <dbReference type="ARBA" id="ARBA00004167"/>
    </source>
</evidence>